<reference evidence="5 6" key="1">
    <citation type="submission" date="2020-06" db="EMBL/GenBank/DDBJ databases">
        <title>Mannheimia pernigra sp. nov. isolated from bovine respiratory tract.</title>
        <authorList>
            <person name="Kuhnert P."/>
            <person name="Akarsu-Egger H."/>
        </authorList>
    </citation>
    <scope>NUCLEOTIDE SEQUENCE [LARGE SCALE GENOMIC DNA]</scope>
    <source>
        <strain evidence="5 6">BNO311</strain>
    </source>
</reference>
<evidence type="ECO:0000259" key="2">
    <source>
        <dbReference type="Pfam" id="PF13538"/>
    </source>
</evidence>
<evidence type="ECO:0000256" key="1">
    <source>
        <dbReference type="SAM" id="Coils"/>
    </source>
</evidence>
<dbReference type="Pfam" id="PF13643">
    <property type="entry name" value="DUF4145"/>
    <property type="match status" value="1"/>
</dbReference>
<dbReference type="EMBL" id="CP055306">
    <property type="protein sequence ID" value="QLB40562.1"/>
    <property type="molecule type" value="Genomic_DNA"/>
</dbReference>
<dbReference type="Pfam" id="PF22721">
    <property type="entry name" value="TBP-TOTE"/>
    <property type="match status" value="1"/>
</dbReference>
<name>A0A7D5E146_9PAST</name>
<evidence type="ECO:0000313" key="6">
    <source>
        <dbReference type="Proteomes" id="UP000509660"/>
    </source>
</evidence>
<protein>
    <submittedName>
        <fullName evidence="5">AAA family ATPase</fullName>
    </submittedName>
</protein>
<dbReference type="CDD" id="cd18809">
    <property type="entry name" value="SF1_C_RecD"/>
    <property type="match status" value="1"/>
</dbReference>
<keyword evidence="6" id="KW-1185">Reference proteome</keyword>
<organism evidence="5 6">
    <name type="scientific">Mannheimia pernigra</name>
    <dbReference type="NCBI Taxonomy" id="111844"/>
    <lineage>
        <taxon>Bacteria</taxon>
        <taxon>Pseudomonadati</taxon>
        <taxon>Pseudomonadota</taxon>
        <taxon>Gammaproteobacteria</taxon>
        <taxon>Pasteurellales</taxon>
        <taxon>Pasteurellaceae</taxon>
        <taxon>Mannheimia</taxon>
    </lineage>
</organism>
<evidence type="ECO:0000259" key="4">
    <source>
        <dbReference type="Pfam" id="PF22721"/>
    </source>
</evidence>
<feature type="domain" description="DUF4145" evidence="3">
    <location>
        <begin position="21"/>
        <end position="98"/>
    </location>
</feature>
<gene>
    <name evidence="5" type="ORF">HV559_06595</name>
</gene>
<sequence>MSENFLLLQPIEPDLYRLAKDAEHYLHSDPQSSLVKLRCFTEQFVLLLCKQLHIELLDNESLLDRMRKAEFKTYVPKEIQQKLHLLRMAGNEAAHNPFVNQDFSQITDCLREAYLLGKWLYLNRFPTTCYPDFVIPSPNHSIEQLQQHILSLQEENKKLNEQSQKIIAENAKLYLSFSELEELRQVQAEKLQENIEQANLESEKTLAHLQKYTLQDCYSQFNLTDGQKTLVDQLERFLTNPDQNIFLLKGYAGTGKTFITLGLSDYLDLIGRSYYLSAPTGKAARVIAEKTGKEASTIHSAIYNLDKLMEYRDEKDPKTYKFYTALKVNSNISDCIYIIDESSMVSDIYSDGEFIRFGSGFLLKDLIEYINIDQNDHNKKIIFIGDNAQLPPIGMHYSPALDSKYLKQNYRLNSHEYELTEVVRQKSESGIIQNAVKIRECINKKEFNRLSIELNHHDIHQVEAKDAIQTYLESCGYKINGESMIIAYSNADVQTYNEAIRQYFFPNQSEICRGDKVMSLLNREIGGVRIANRDFAFVRWVSDETEIKKVPLKKKLENGGVEVLEIVLKFRDVEIGFRQTDGKAVFVKTKIIENTLYTKAPQLSSDERKALYIEFSMRIRNESGIEYRTNKKEFQIALLNDPYFNALPLKFGYAITCHKAQGSEWNNVIVQCATHQNKHTLDYFRWLYTAITRSAKQLYLINPPKFNAWDKLKKANPIPPISLQPQPEATKEKPKMDDYQTTVPLKPAFNAAELSAISQLIYQTVSTAINNVDIINIESKQYHDIYTVLQGQYKILFKVAYNGKNQITHINGVENLQAVPLLESQLKTLEGKTFFIVRQEKNEITFSYEFLNEFHQQVIVNFLNKNEINICSVDEKQWNIRYEFANKSGETATLDIYFNGKHQFTNIKPIPPKSTSNEFLETVHRLLMSEL</sequence>
<dbReference type="InterPro" id="IPR051055">
    <property type="entry name" value="PIF1_helicase"/>
</dbReference>
<dbReference type="SUPFAM" id="SSF52540">
    <property type="entry name" value="P-loop containing nucleoside triphosphate hydrolases"/>
    <property type="match status" value="2"/>
</dbReference>
<dbReference type="AlphaFoldDB" id="A0A7D5E146"/>
<proteinExistence type="predicted"/>
<dbReference type="InterPro" id="IPR027417">
    <property type="entry name" value="P-loop_NTPase"/>
</dbReference>
<feature type="domain" description="TATA-binding-like protein" evidence="4">
    <location>
        <begin position="849"/>
        <end position="926"/>
    </location>
</feature>
<dbReference type="Proteomes" id="UP000509660">
    <property type="component" value="Chromosome"/>
</dbReference>
<feature type="coiled-coil region" evidence="1">
    <location>
        <begin position="142"/>
        <end position="208"/>
    </location>
</feature>
<accession>A0A7D5E146</accession>
<evidence type="ECO:0000259" key="3">
    <source>
        <dbReference type="Pfam" id="PF13643"/>
    </source>
</evidence>
<dbReference type="InterPro" id="IPR025285">
    <property type="entry name" value="DUF4145"/>
</dbReference>
<dbReference type="Pfam" id="PF13245">
    <property type="entry name" value="AAA_19"/>
    <property type="match status" value="1"/>
</dbReference>
<dbReference type="InterPro" id="IPR027785">
    <property type="entry name" value="UvrD-like_helicase_C"/>
</dbReference>
<dbReference type="PANTHER" id="PTHR47642">
    <property type="entry name" value="ATP-DEPENDENT DNA HELICASE"/>
    <property type="match status" value="1"/>
</dbReference>
<dbReference type="InterPro" id="IPR054572">
    <property type="entry name" value="TBP-TOTE"/>
</dbReference>
<feature type="domain" description="UvrD-like helicase C-terminal" evidence="2">
    <location>
        <begin position="652"/>
        <end position="701"/>
    </location>
</feature>
<dbReference type="Pfam" id="PF13538">
    <property type="entry name" value="UvrD_C_2"/>
    <property type="match status" value="1"/>
</dbReference>
<keyword evidence="1" id="KW-0175">Coiled coil</keyword>
<dbReference type="RefSeq" id="WP_176809901.1">
    <property type="nucleotide sequence ID" value="NZ_CP055306.1"/>
</dbReference>
<evidence type="ECO:0000313" key="5">
    <source>
        <dbReference type="EMBL" id="QLB40562.1"/>
    </source>
</evidence>
<dbReference type="PANTHER" id="PTHR47642:SF5">
    <property type="entry name" value="ATP-DEPENDENT DNA HELICASE"/>
    <property type="match status" value="1"/>
</dbReference>
<dbReference type="Gene3D" id="3.40.50.300">
    <property type="entry name" value="P-loop containing nucleotide triphosphate hydrolases"/>
    <property type="match status" value="3"/>
</dbReference>